<dbReference type="GO" id="GO:0002224">
    <property type="term" value="P:toll-like receptor signaling pathway"/>
    <property type="evidence" value="ECO:0007669"/>
    <property type="project" value="InterPro"/>
</dbReference>
<evidence type="ECO:0000256" key="9">
    <source>
        <dbReference type="ARBA" id="ARBA00022989"/>
    </source>
</evidence>
<keyword evidence="9 13" id="KW-1133">Transmembrane helix</keyword>
<feature type="domain" description="TIR" evidence="15">
    <location>
        <begin position="662"/>
        <end position="803"/>
    </location>
</feature>
<evidence type="ECO:0000256" key="3">
    <source>
        <dbReference type="ARBA" id="ARBA00022588"/>
    </source>
</evidence>
<evidence type="ECO:0000256" key="12">
    <source>
        <dbReference type="ARBA" id="ARBA00023180"/>
    </source>
</evidence>
<keyword evidence="3" id="KW-0399">Innate immunity</keyword>
<protein>
    <submittedName>
        <fullName evidence="16">Toll-like receptor 13</fullName>
    </submittedName>
</protein>
<evidence type="ECO:0000256" key="7">
    <source>
        <dbReference type="ARBA" id="ARBA00022737"/>
    </source>
</evidence>
<dbReference type="PANTHER" id="PTHR24365">
    <property type="entry name" value="TOLL-LIKE RECEPTOR"/>
    <property type="match status" value="1"/>
</dbReference>
<dbReference type="GO" id="GO:0045087">
    <property type="term" value="P:innate immune response"/>
    <property type="evidence" value="ECO:0007669"/>
    <property type="project" value="UniProtKB-KW"/>
</dbReference>
<keyword evidence="12" id="KW-0325">Glycoprotein</keyword>
<keyword evidence="11 16" id="KW-0675">Receptor</keyword>
<keyword evidence="5 13" id="KW-0812">Transmembrane</keyword>
<feature type="transmembrane region" description="Helical" evidence="13">
    <location>
        <begin position="610"/>
        <end position="634"/>
    </location>
</feature>
<evidence type="ECO:0000256" key="2">
    <source>
        <dbReference type="ARBA" id="ARBA00009634"/>
    </source>
</evidence>
<evidence type="ECO:0000256" key="4">
    <source>
        <dbReference type="ARBA" id="ARBA00022614"/>
    </source>
</evidence>
<comment type="similarity">
    <text evidence="2">Belongs to the Toll-like receptor family.</text>
</comment>
<dbReference type="PROSITE" id="PS50104">
    <property type="entry name" value="TIR"/>
    <property type="match status" value="1"/>
</dbReference>
<dbReference type="EMBL" id="UYJE01001531">
    <property type="protein sequence ID" value="VDI02909.1"/>
    <property type="molecule type" value="Genomic_DNA"/>
</dbReference>
<dbReference type="GO" id="GO:0005886">
    <property type="term" value="C:plasma membrane"/>
    <property type="evidence" value="ECO:0007669"/>
    <property type="project" value="TreeGrafter"/>
</dbReference>
<keyword evidence="4" id="KW-0433">Leucine-rich repeat</keyword>
<dbReference type="SMART" id="SM00255">
    <property type="entry name" value="TIR"/>
    <property type="match status" value="1"/>
</dbReference>
<evidence type="ECO:0000256" key="11">
    <source>
        <dbReference type="ARBA" id="ARBA00023170"/>
    </source>
</evidence>
<evidence type="ECO:0000256" key="1">
    <source>
        <dbReference type="ARBA" id="ARBA00004479"/>
    </source>
</evidence>
<dbReference type="SUPFAM" id="SSF52200">
    <property type="entry name" value="Toll/Interleukin receptor TIR domain"/>
    <property type="match status" value="1"/>
</dbReference>
<dbReference type="InterPro" id="IPR003591">
    <property type="entry name" value="Leu-rich_rpt_typical-subtyp"/>
</dbReference>
<keyword evidence="6 14" id="KW-0732">Signal</keyword>
<dbReference type="SMART" id="SM00369">
    <property type="entry name" value="LRR_TYP"/>
    <property type="match status" value="7"/>
</dbReference>
<dbReference type="PIRSF" id="PIRSF037595">
    <property type="entry name" value="Toll-like_receptor"/>
    <property type="match status" value="1"/>
</dbReference>
<dbReference type="InterPro" id="IPR017241">
    <property type="entry name" value="Toll-like_receptor"/>
</dbReference>
<dbReference type="FunFam" id="3.40.50.10140:FF:000001">
    <property type="entry name" value="Toll-like receptor 2"/>
    <property type="match status" value="1"/>
</dbReference>
<evidence type="ECO:0000256" key="5">
    <source>
        <dbReference type="ARBA" id="ARBA00022692"/>
    </source>
</evidence>
<organism evidence="16 17">
    <name type="scientific">Mytilus galloprovincialis</name>
    <name type="common">Mediterranean mussel</name>
    <dbReference type="NCBI Taxonomy" id="29158"/>
    <lineage>
        <taxon>Eukaryota</taxon>
        <taxon>Metazoa</taxon>
        <taxon>Spiralia</taxon>
        <taxon>Lophotrochozoa</taxon>
        <taxon>Mollusca</taxon>
        <taxon>Bivalvia</taxon>
        <taxon>Autobranchia</taxon>
        <taxon>Pteriomorphia</taxon>
        <taxon>Mytilida</taxon>
        <taxon>Mytiloidea</taxon>
        <taxon>Mytilidae</taxon>
        <taxon>Mytilinae</taxon>
        <taxon>Mytilus</taxon>
    </lineage>
</organism>
<evidence type="ECO:0000256" key="10">
    <source>
        <dbReference type="ARBA" id="ARBA00023136"/>
    </source>
</evidence>
<keyword evidence="10 13" id="KW-0472">Membrane</keyword>
<comment type="caution">
    <text evidence="16">The sequence shown here is derived from an EMBL/GenBank/DDBJ whole genome shotgun (WGS) entry which is preliminary data.</text>
</comment>
<dbReference type="AlphaFoldDB" id="A0A8B6CD45"/>
<evidence type="ECO:0000256" key="6">
    <source>
        <dbReference type="ARBA" id="ARBA00022729"/>
    </source>
</evidence>
<proteinExistence type="inferred from homology"/>
<dbReference type="Gene3D" id="3.80.10.10">
    <property type="entry name" value="Ribonuclease Inhibitor"/>
    <property type="match status" value="4"/>
</dbReference>
<dbReference type="Pfam" id="PF01582">
    <property type="entry name" value="TIR"/>
    <property type="match status" value="1"/>
</dbReference>
<dbReference type="InterPro" id="IPR032675">
    <property type="entry name" value="LRR_dom_sf"/>
</dbReference>
<dbReference type="PROSITE" id="PS51450">
    <property type="entry name" value="LRR"/>
    <property type="match status" value="3"/>
</dbReference>
<dbReference type="Gene3D" id="3.40.50.10140">
    <property type="entry name" value="Toll/interleukin-1 receptor homology (TIR) domain"/>
    <property type="match status" value="1"/>
</dbReference>
<name>A0A8B6CD45_MYTGA</name>
<dbReference type="InterPro" id="IPR000157">
    <property type="entry name" value="TIR_dom"/>
</dbReference>
<evidence type="ECO:0000313" key="16">
    <source>
        <dbReference type="EMBL" id="VDI02909.1"/>
    </source>
</evidence>
<accession>A0A8B6CD45</accession>
<evidence type="ECO:0000313" key="17">
    <source>
        <dbReference type="Proteomes" id="UP000596742"/>
    </source>
</evidence>
<keyword evidence="17" id="KW-1185">Reference proteome</keyword>
<dbReference type="Pfam" id="PF13855">
    <property type="entry name" value="LRR_8"/>
    <property type="match status" value="3"/>
</dbReference>
<dbReference type="InterPro" id="IPR001611">
    <property type="entry name" value="Leu-rich_rpt"/>
</dbReference>
<comment type="subcellular location">
    <subcellularLocation>
        <location evidence="1">Membrane</location>
        <topology evidence="1">Single-pass type I membrane protein</topology>
    </subcellularLocation>
</comment>
<sequence>MELVVIVVHALFILLCTCHQDDFEINTINKKPKCNFRIKKLTVDCTGKNLTRIPNFRKSTKTLILANNQIQDIPNGIFSSHGALEVLDLSHNSLTNLRSDSFKGLANLLRLNLNNNKLGKNNMTLSKNCFKYLPKLRHLSLKGNTFTKFPDISSIRSLQILNATFINGMTFYQQSSSLENLAYLDLSGPSSCKPKSLNKHTFSALPSLQYLDVSNIDLGSIMEETFSQMKYLQYLDISYNTRLGFVGVENVTHDLPNTSIRVFKFQKIVPTFSMNQMLMKDQMKPLNGTKIREIYADSNRIQLVEIGAISYLPNTIEKISIGENWLSYGPYIFELQKLSTKVINASFLAWSHDPREEDTGWCVSGENSLEVDTNFNKCVSSDHGTLVSGVTKHISPLKLDYFKTVNLPKNLKELYYTSCKLQFEIPKLNFIFFSRSPNIKTLKLQNNLLGFILPKDKGGEIFNHLVHLETIDLSENKISAIPRLLFRSQVNIRNIRLTSNLIERLHFQIEHMVKLSFIDLSNNAIMFLKTEETAELDKAAERSGNLTIDISGNPIQCTCNNINFIKWIASTKILLKNLKSYSCLLNNQTKTTLKHRNALLKMLEKECSTYLGLILATVSLVVLFIIVVISGLIYRYRWKLRYLYFMTKFKFNRRPNLLDLSYDYDAFVSYAEEDQNFVHETFLTNIEEGAELRVCLHKRDFLVGNEIAANITDAIHRSRKTICIITNHFLNSYWCMFEFNMARMESIYSRDGENIVYLIFLEQIPSKALPLVLLELVQSQSYVEFPNDEYGNPLFWENLKKVMSDYINY</sequence>
<evidence type="ECO:0000256" key="8">
    <source>
        <dbReference type="ARBA" id="ARBA00022859"/>
    </source>
</evidence>
<evidence type="ECO:0000256" key="14">
    <source>
        <dbReference type="SAM" id="SignalP"/>
    </source>
</evidence>
<dbReference type="Proteomes" id="UP000596742">
    <property type="component" value="Unassembled WGS sequence"/>
</dbReference>
<keyword evidence="7" id="KW-0677">Repeat</keyword>
<dbReference type="InterPro" id="IPR035897">
    <property type="entry name" value="Toll_tir_struct_dom_sf"/>
</dbReference>
<keyword evidence="8" id="KW-0391">Immunity</keyword>
<dbReference type="PANTHER" id="PTHR24365:SF541">
    <property type="entry name" value="PROTEIN TOLL-RELATED"/>
    <property type="match status" value="1"/>
</dbReference>
<evidence type="ECO:0000259" key="15">
    <source>
        <dbReference type="PROSITE" id="PS50104"/>
    </source>
</evidence>
<evidence type="ECO:0000256" key="13">
    <source>
        <dbReference type="SAM" id="Phobius"/>
    </source>
</evidence>
<dbReference type="OrthoDB" id="1526598at2759"/>
<gene>
    <name evidence="16" type="ORF">MGAL_10B082975</name>
</gene>
<dbReference type="SUPFAM" id="SSF52058">
    <property type="entry name" value="L domain-like"/>
    <property type="match status" value="2"/>
</dbReference>
<dbReference type="PRINTS" id="PR00019">
    <property type="entry name" value="LEURICHRPT"/>
</dbReference>
<feature type="signal peptide" evidence="14">
    <location>
        <begin position="1"/>
        <end position="18"/>
    </location>
</feature>
<dbReference type="GO" id="GO:0004888">
    <property type="term" value="F:transmembrane signaling receptor activity"/>
    <property type="evidence" value="ECO:0007669"/>
    <property type="project" value="InterPro"/>
</dbReference>
<reference evidence="16" key="1">
    <citation type="submission" date="2018-11" db="EMBL/GenBank/DDBJ databases">
        <authorList>
            <person name="Alioto T."/>
            <person name="Alioto T."/>
        </authorList>
    </citation>
    <scope>NUCLEOTIDE SEQUENCE</scope>
</reference>
<feature type="chain" id="PRO_5032888651" evidence="14">
    <location>
        <begin position="19"/>
        <end position="809"/>
    </location>
</feature>